<evidence type="ECO:0000313" key="3">
    <source>
        <dbReference type="Proteomes" id="UP000284676"/>
    </source>
</evidence>
<dbReference type="RefSeq" id="WP_118234552.1">
    <property type="nucleotide sequence ID" value="NZ_CAEUHP010000001.1"/>
</dbReference>
<dbReference type="EMBL" id="QRHL01000018">
    <property type="protein sequence ID" value="RHF71094.1"/>
    <property type="molecule type" value="Genomic_DNA"/>
</dbReference>
<evidence type="ECO:0000313" key="2">
    <source>
        <dbReference type="EMBL" id="RHF71094.1"/>
    </source>
</evidence>
<reference evidence="2 3" key="1">
    <citation type="submission" date="2018-08" db="EMBL/GenBank/DDBJ databases">
        <title>A genome reference for cultivated species of the human gut microbiota.</title>
        <authorList>
            <person name="Zou Y."/>
            <person name="Xue W."/>
            <person name="Luo G."/>
        </authorList>
    </citation>
    <scope>NUCLEOTIDE SEQUENCE [LARGE SCALE GENOMIC DNA]</scope>
    <source>
        <strain evidence="2 3">AM25-1</strain>
    </source>
</reference>
<sequence length="458" mass="54906">MNEYIKFKELEIQGVLFEEEKGGAFPLCLRKDKNTSILFNKENLEKLEDIILESSYDEICDFLEKNNLEEIIYKPIKLGIFMKAKVGYTSIWQIHMKKNYILFHFYTTYEEWREKFTISNFYERLSSELEKKNCNLKKNLVNDQGIFLIFSNITSTITLKNLTYSLIKEIEKIFLDMQNKYEKTIFFKYEIDKNIKTGIKQYIVYFNEYVERTKGITINFEVENYSEGLVLKLNKNQNIERIGEYFEEYMNFLKYEKIEDIQPLYEINKNEYEKNQDKILLQNEIRELQYKYQTVQLLLETEKKHSLDYKNMINKMLNQNNINFNNHLPYVPNITLTLNNANTNSNTNIINISQQIETLQEDIEKIKEFFKELEMKEKEEELTEIDDEILEVSNAEDLKSKKKMFNKFKRIVNQINDENSTLNETIKATKKGKECLEKIKPYIPTILTTISNLGEYFK</sequence>
<comment type="caution">
    <text evidence="2">The sequence shown here is derived from an EMBL/GenBank/DDBJ whole genome shotgun (WGS) entry which is preliminary data.</text>
</comment>
<protein>
    <submittedName>
        <fullName evidence="2">Uncharacterized protein</fullName>
    </submittedName>
</protein>
<gene>
    <name evidence="2" type="ORF">DW663_09250</name>
</gene>
<feature type="coiled-coil region" evidence="1">
    <location>
        <begin position="349"/>
        <end position="395"/>
    </location>
</feature>
<dbReference type="Proteomes" id="UP000284676">
    <property type="component" value="Unassembled WGS sequence"/>
</dbReference>
<accession>A0A414PRC9</accession>
<organism evidence="2 3">
    <name type="scientific">Fusobacterium mortiferum</name>
    <dbReference type="NCBI Taxonomy" id="850"/>
    <lineage>
        <taxon>Bacteria</taxon>
        <taxon>Fusobacteriati</taxon>
        <taxon>Fusobacteriota</taxon>
        <taxon>Fusobacteriia</taxon>
        <taxon>Fusobacteriales</taxon>
        <taxon>Fusobacteriaceae</taxon>
        <taxon>Fusobacterium</taxon>
    </lineage>
</organism>
<name>A0A414PRC9_FUSMR</name>
<proteinExistence type="predicted"/>
<evidence type="ECO:0000256" key="1">
    <source>
        <dbReference type="SAM" id="Coils"/>
    </source>
</evidence>
<keyword evidence="1" id="KW-0175">Coiled coil</keyword>
<dbReference type="AlphaFoldDB" id="A0A414PRC9"/>